<keyword evidence="5" id="KW-1185">Reference proteome</keyword>
<keyword evidence="2" id="KW-0233">DNA recombination</keyword>
<dbReference type="AlphaFoldDB" id="A0A4R0MYM1"/>
<evidence type="ECO:0000313" key="4">
    <source>
        <dbReference type="EMBL" id="TCC92037.1"/>
    </source>
</evidence>
<comment type="subunit">
    <text evidence="2">Homodimer. Interacts with LigD.</text>
</comment>
<evidence type="ECO:0000313" key="5">
    <source>
        <dbReference type="Proteomes" id="UP000292884"/>
    </source>
</evidence>
<dbReference type="PANTHER" id="PTHR41251:SF1">
    <property type="entry name" value="NON-HOMOLOGOUS END JOINING PROTEIN KU"/>
    <property type="match status" value="1"/>
</dbReference>
<dbReference type="SMART" id="SM00559">
    <property type="entry name" value="Ku78"/>
    <property type="match status" value="1"/>
</dbReference>
<dbReference type="Pfam" id="PF02735">
    <property type="entry name" value="Ku"/>
    <property type="match status" value="1"/>
</dbReference>
<sequence length="257" mass="29471">MRSIWKGAIGFGLVNIPVKLYSGVQNSNLDLDMLDERDHAKIKFQRINEDTRKEVPYEKIVKGYFLKDKYVILDEHDFEEAAPEKNKVIELENFVDIQDINPIYYETSYYTEPEKQGAKAYALLLKALEKSKKAGVGRFVLRSTENLCVIHPMDGVIVITKIRFQQEIRTMDEIKKVDDKAISKKEMEVGLALIKQYSSDFDIAAFKDTYSDELLKIIKAKAKGKHAVVKKLKPQKATSDNLYDQLMQSLGGNKKRA</sequence>
<evidence type="ECO:0000256" key="1">
    <source>
        <dbReference type="ARBA" id="ARBA00023125"/>
    </source>
</evidence>
<organism evidence="4 5">
    <name type="scientific">Pedobacter frigiditerrae</name>
    <dbReference type="NCBI Taxonomy" id="2530452"/>
    <lineage>
        <taxon>Bacteria</taxon>
        <taxon>Pseudomonadati</taxon>
        <taxon>Bacteroidota</taxon>
        <taxon>Sphingobacteriia</taxon>
        <taxon>Sphingobacteriales</taxon>
        <taxon>Sphingobacteriaceae</taxon>
        <taxon>Pedobacter</taxon>
    </lineage>
</organism>
<dbReference type="Proteomes" id="UP000292884">
    <property type="component" value="Unassembled WGS sequence"/>
</dbReference>
<dbReference type="Gene3D" id="2.40.290.10">
    <property type="match status" value="1"/>
</dbReference>
<gene>
    <name evidence="2" type="primary">ku</name>
    <name evidence="4" type="ORF">EZ428_09900</name>
</gene>
<dbReference type="EMBL" id="SJSK01000002">
    <property type="protein sequence ID" value="TCC92037.1"/>
    <property type="molecule type" value="Genomic_DNA"/>
</dbReference>
<name>A0A4R0MYM1_9SPHI</name>
<dbReference type="InterPro" id="IPR006164">
    <property type="entry name" value="DNA_bd_Ku70/Ku80"/>
</dbReference>
<reference evidence="4 5" key="1">
    <citation type="submission" date="2019-02" db="EMBL/GenBank/DDBJ databases">
        <title>Pedobacter sp. RP-1-13 sp. nov., isolated from Arctic soil.</title>
        <authorList>
            <person name="Dahal R.H."/>
        </authorList>
    </citation>
    <scope>NUCLEOTIDE SEQUENCE [LARGE SCALE GENOMIC DNA]</scope>
    <source>
        <strain evidence="4 5">RP-1-13</strain>
    </source>
</reference>
<keyword evidence="2" id="KW-0234">DNA repair</keyword>
<comment type="caution">
    <text evidence="4">The sequence shown here is derived from an EMBL/GenBank/DDBJ whole genome shotgun (WGS) entry which is preliminary data.</text>
</comment>
<dbReference type="OrthoDB" id="9795084at2"/>
<proteinExistence type="inferred from homology"/>
<accession>A0A4R0MYM1</accession>
<keyword evidence="1 2" id="KW-0238">DNA-binding</keyword>
<dbReference type="PIRSF" id="PIRSF006493">
    <property type="entry name" value="Prok_Ku"/>
    <property type="match status" value="1"/>
</dbReference>
<dbReference type="GO" id="GO:0006310">
    <property type="term" value="P:DNA recombination"/>
    <property type="evidence" value="ECO:0007669"/>
    <property type="project" value="UniProtKB-KW"/>
</dbReference>
<comment type="function">
    <text evidence="2">With LigD forms a non-homologous end joining (NHEJ) DNA repair enzyme, which repairs dsDNA breaks with reduced fidelity. Binds linear dsDNA with 5'- and 3'- overhangs but not closed circular dsDNA nor ssDNA. Recruits and stimulates the ligase activity of LigD.</text>
</comment>
<dbReference type="SUPFAM" id="SSF100939">
    <property type="entry name" value="SPOC domain-like"/>
    <property type="match status" value="1"/>
</dbReference>
<evidence type="ECO:0000256" key="2">
    <source>
        <dbReference type="HAMAP-Rule" id="MF_01875"/>
    </source>
</evidence>
<dbReference type="NCBIfam" id="TIGR02772">
    <property type="entry name" value="Ku_bact"/>
    <property type="match status" value="1"/>
</dbReference>
<dbReference type="RefSeq" id="WP_131552978.1">
    <property type="nucleotide sequence ID" value="NZ_SJSK01000002.1"/>
</dbReference>
<protein>
    <recommendedName>
        <fullName evidence="2">Non-homologous end joining protein Ku</fullName>
    </recommendedName>
</protein>
<dbReference type="HAMAP" id="MF_01875">
    <property type="entry name" value="Prokaryotic_Ku"/>
    <property type="match status" value="1"/>
</dbReference>
<dbReference type="GO" id="GO:0006303">
    <property type="term" value="P:double-strand break repair via nonhomologous end joining"/>
    <property type="evidence" value="ECO:0007669"/>
    <property type="project" value="UniProtKB-UniRule"/>
</dbReference>
<dbReference type="PANTHER" id="PTHR41251">
    <property type="entry name" value="NON-HOMOLOGOUS END JOINING PROTEIN KU"/>
    <property type="match status" value="1"/>
</dbReference>
<dbReference type="InterPro" id="IPR016194">
    <property type="entry name" value="SPOC-like_C_dom_sf"/>
</dbReference>
<feature type="domain" description="Ku" evidence="3">
    <location>
        <begin position="52"/>
        <end position="179"/>
    </location>
</feature>
<comment type="similarity">
    <text evidence="2">Belongs to the prokaryotic Ku family.</text>
</comment>
<evidence type="ECO:0000259" key="3">
    <source>
        <dbReference type="SMART" id="SM00559"/>
    </source>
</evidence>
<dbReference type="InterPro" id="IPR009187">
    <property type="entry name" value="Prok_Ku"/>
</dbReference>
<keyword evidence="2" id="KW-0227">DNA damage</keyword>
<dbReference type="GO" id="GO:0003690">
    <property type="term" value="F:double-stranded DNA binding"/>
    <property type="evidence" value="ECO:0007669"/>
    <property type="project" value="UniProtKB-UniRule"/>
</dbReference>